<keyword evidence="1" id="KW-0472">Membrane</keyword>
<evidence type="ECO:0000313" key="3">
    <source>
        <dbReference type="Proteomes" id="UP000217215"/>
    </source>
</evidence>
<dbReference type="KEGG" id="psuf:A1sIA56_03990"/>
<feature type="transmembrane region" description="Helical" evidence="1">
    <location>
        <begin position="149"/>
        <end position="175"/>
    </location>
</feature>
<dbReference type="Proteomes" id="UP000217215">
    <property type="component" value="Chromosome"/>
</dbReference>
<evidence type="ECO:0000313" key="2">
    <source>
        <dbReference type="EMBL" id="ASY16066.1"/>
    </source>
</evidence>
<dbReference type="OrthoDB" id="3378428at2"/>
<keyword evidence="1" id="KW-0812">Transmembrane</keyword>
<dbReference type="RefSeq" id="WP_095673659.1">
    <property type="nucleotide sequence ID" value="NZ_CP016773.1"/>
</dbReference>
<dbReference type="AlphaFoldDB" id="A0A249KH46"/>
<accession>A0A249KH46</accession>
<name>A0A249KH46_9ACTN</name>
<gene>
    <name evidence="2" type="ORF">A1sIA56_03990</name>
</gene>
<dbReference type="EMBL" id="CP016773">
    <property type="protein sequence ID" value="ASY16066.1"/>
    <property type="molecule type" value="Genomic_DNA"/>
</dbReference>
<keyword evidence="3" id="KW-1185">Reference proteome</keyword>
<sequence>MKRKNFDKIVTAVGFGLSVFLFAAAALLNWGASFASDSVKSQLDNQNISFPAADAMPEATKAQLAKWAEKKVTTGEMARDYSDLYIWEHMKGSAIAAVGKPATYSEVSGMYMGLVRGGSSDTAQIAKLGDLRQTLFMGNTLRGMLLEAYAFGTMGVIAGYGAIAALVGGLVMLLLSIAGLVHIRRTPDSATI</sequence>
<organism evidence="2 3">
    <name type="scientific">Candidatus Planktophila sulfonica</name>
    <dbReference type="NCBI Taxonomy" id="1884904"/>
    <lineage>
        <taxon>Bacteria</taxon>
        <taxon>Bacillati</taxon>
        <taxon>Actinomycetota</taxon>
        <taxon>Actinomycetes</taxon>
        <taxon>Candidatus Nanopelagicales</taxon>
        <taxon>Candidatus Nanopelagicaceae</taxon>
        <taxon>Candidatus Planktophila</taxon>
    </lineage>
</organism>
<keyword evidence="1" id="KW-1133">Transmembrane helix</keyword>
<reference evidence="2 3" key="1">
    <citation type="submission" date="2016-07" db="EMBL/GenBank/DDBJ databases">
        <title>High microdiversification within the ubiquitous acI lineage of Actinobacteria.</title>
        <authorList>
            <person name="Neuenschwander S.M."/>
            <person name="Salcher M."/>
            <person name="Ghai R."/>
            <person name="Pernthaler J."/>
        </authorList>
    </citation>
    <scope>NUCLEOTIDE SEQUENCE [LARGE SCALE GENOMIC DNA]</scope>
    <source>
        <strain evidence="2">MMS-IA-56</strain>
    </source>
</reference>
<evidence type="ECO:0000256" key="1">
    <source>
        <dbReference type="SAM" id="Phobius"/>
    </source>
</evidence>
<protein>
    <submittedName>
        <fullName evidence="2">Uncharacterized protein</fullName>
    </submittedName>
</protein>
<proteinExistence type="predicted"/>